<protein>
    <submittedName>
        <fullName evidence="1">Uncharacterized protein</fullName>
    </submittedName>
</protein>
<comment type="caution">
    <text evidence="1">The sequence shown here is derived from an EMBL/GenBank/DDBJ whole genome shotgun (WGS) entry which is preliminary data.</text>
</comment>
<proteinExistence type="predicted"/>
<organism evidence="1 2">
    <name type="scientific">Parelaphostrongylus tenuis</name>
    <name type="common">Meningeal worm</name>
    <dbReference type="NCBI Taxonomy" id="148309"/>
    <lineage>
        <taxon>Eukaryota</taxon>
        <taxon>Metazoa</taxon>
        <taxon>Ecdysozoa</taxon>
        <taxon>Nematoda</taxon>
        <taxon>Chromadorea</taxon>
        <taxon>Rhabditida</taxon>
        <taxon>Rhabditina</taxon>
        <taxon>Rhabditomorpha</taxon>
        <taxon>Strongyloidea</taxon>
        <taxon>Metastrongylidae</taxon>
        <taxon>Parelaphostrongylus</taxon>
    </lineage>
</organism>
<dbReference type="EMBL" id="JAHQIW010007505">
    <property type="protein sequence ID" value="KAJ1375076.1"/>
    <property type="molecule type" value="Genomic_DNA"/>
</dbReference>
<sequence length="100" mass="11291">MKSAEFNRKTQQANLLLISNLPIKRISTKDLDLEDKPRSERPRNLKNEGLIAALKDTTKEINDKVDELNGVEAPSHLAYGPGYVPSDSFFPSVRHFLKGR</sequence>
<dbReference type="AlphaFoldDB" id="A0AAD5RF88"/>
<evidence type="ECO:0000313" key="2">
    <source>
        <dbReference type="Proteomes" id="UP001196413"/>
    </source>
</evidence>
<name>A0AAD5RF88_PARTN</name>
<accession>A0AAD5RF88</accession>
<keyword evidence="2" id="KW-1185">Reference proteome</keyword>
<dbReference type="Proteomes" id="UP001196413">
    <property type="component" value="Unassembled WGS sequence"/>
</dbReference>
<evidence type="ECO:0000313" key="1">
    <source>
        <dbReference type="EMBL" id="KAJ1375076.1"/>
    </source>
</evidence>
<reference evidence="1" key="1">
    <citation type="submission" date="2021-06" db="EMBL/GenBank/DDBJ databases">
        <title>Parelaphostrongylus tenuis whole genome reference sequence.</title>
        <authorList>
            <person name="Garwood T.J."/>
            <person name="Larsen P.A."/>
            <person name="Fountain-Jones N.M."/>
            <person name="Garbe J.R."/>
            <person name="Macchietto M.G."/>
            <person name="Kania S.A."/>
            <person name="Gerhold R.W."/>
            <person name="Richards J.E."/>
            <person name="Wolf T.M."/>
        </authorList>
    </citation>
    <scope>NUCLEOTIDE SEQUENCE</scope>
    <source>
        <strain evidence="1">MNPRO001-30</strain>
        <tissue evidence="1">Meninges</tissue>
    </source>
</reference>
<gene>
    <name evidence="1" type="ORF">KIN20_038313</name>
</gene>